<proteinExistence type="inferred from homology"/>
<comment type="subcellular location">
    <subcellularLocation>
        <location evidence="1">Cell membrane</location>
        <topology evidence="1">Multi-pass membrane protein</topology>
    </subcellularLocation>
</comment>
<dbReference type="Proteomes" id="UP000295310">
    <property type="component" value="Unassembled WGS sequence"/>
</dbReference>
<name>A0A4R6BE21_9STAP</name>
<evidence type="ECO:0000313" key="8">
    <source>
        <dbReference type="EMBL" id="TDL97995.1"/>
    </source>
</evidence>
<dbReference type="RefSeq" id="WP_133431910.1">
    <property type="nucleotide sequence ID" value="NZ_SCWA01000008.1"/>
</dbReference>
<keyword evidence="9" id="KW-1185">Reference proteome</keyword>
<dbReference type="OrthoDB" id="9811391at2"/>
<evidence type="ECO:0000256" key="6">
    <source>
        <dbReference type="ARBA" id="ARBA00023136"/>
    </source>
</evidence>
<keyword evidence="5 7" id="KW-1133">Transmembrane helix</keyword>
<dbReference type="GO" id="GO:0005886">
    <property type="term" value="C:plasma membrane"/>
    <property type="evidence" value="ECO:0007669"/>
    <property type="project" value="UniProtKB-SubCell"/>
</dbReference>
<feature type="transmembrane region" description="Helical" evidence="7">
    <location>
        <begin position="200"/>
        <end position="221"/>
    </location>
</feature>
<feature type="transmembrane region" description="Helical" evidence="7">
    <location>
        <begin position="233"/>
        <end position="253"/>
    </location>
</feature>
<feature type="transmembrane region" description="Helical" evidence="7">
    <location>
        <begin position="259"/>
        <end position="280"/>
    </location>
</feature>
<keyword evidence="6 7" id="KW-0472">Membrane</keyword>
<evidence type="ECO:0000256" key="7">
    <source>
        <dbReference type="SAM" id="Phobius"/>
    </source>
</evidence>
<dbReference type="PANTHER" id="PTHR30106:SF1">
    <property type="entry name" value="UPF0324 MEMBRANE PROTEIN FN0533"/>
    <property type="match status" value="1"/>
</dbReference>
<feature type="transmembrane region" description="Helical" evidence="7">
    <location>
        <begin position="140"/>
        <end position="161"/>
    </location>
</feature>
<evidence type="ECO:0000256" key="2">
    <source>
        <dbReference type="ARBA" id="ARBA00007977"/>
    </source>
</evidence>
<evidence type="ECO:0000256" key="5">
    <source>
        <dbReference type="ARBA" id="ARBA00022989"/>
    </source>
</evidence>
<sequence>MKWRGILLCLCIAVIATLAGQWMPLIGAAVFSIILGMCVRPFVQMDKVSTGVKFCSKNVLQASIILMGLTLNFKVVASLGWSSLPLSLSTIASALIAGLVLGRMLQVKSKLRTLIAVGTAICGGSAIAAVSPVIEAEDEEIAYAISIIFLFNVVAVFLFPAIGHMLNMSQETFGYFAGSAINDTSSVVAAAYTYGVEAGMTATIVKLLRALMIVPLCLGIVWMNRRSVSVGRIFPWFILYFMIASIIATVVPIPAGLAAIIKQSSMFLVAVAMSGIGLSVDLKQFRQLGYRPVLLGVLLWFIVTAVSLVILSK</sequence>
<reference evidence="8 9" key="1">
    <citation type="submission" date="2019-01" db="EMBL/GenBank/DDBJ databases">
        <title>Draft genome sequences of the type strains of six Macrococcus species.</title>
        <authorList>
            <person name="Mazhar S."/>
            <person name="Altermann E."/>
            <person name="Hill C."/>
            <person name="Mcauliffe O."/>
        </authorList>
    </citation>
    <scope>NUCLEOTIDE SEQUENCE [LARGE SCALE GENOMIC DNA]</scope>
    <source>
        <strain evidence="8 9">CCM4811</strain>
    </source>
</reference>
<dbReference type="AlphaFoldDB" id="A0A4R6BE21"/>
<evidence type="ECO:0000256" key="3">
    <source>
        <dbReference type="ARBA" id="ARBA00022475"/>
    </source>
</evidence>
<accession>A0A4R6BE21</accession>
<comment type="caution">
    <text evidence="8">The sequence shown here is derived from an EMBL/GenBank/DDBJ whole genome shotgun (WGS) entry which is preliminary data.</text>
</comment>
<keyword evidence="4 7" id="KW-0812">Transmembrane</keyword>
<evidence type="ECO:0000256" key="1">
    <source>
        <dbReference type="ARBA" id="ARBA00004651"/>
    </source>
</evidence>
<protein>
    <submittedName>
        <fullName evidence="8">YeiH family putative sulfate export transporter</fullName>
    </submittedName>
</protein>
<gene>
    <name evidence="8" type="ORF">ERX27_05910</name>
</gene>
<feature type="transmembrane region" description="Helical" evidence="7">
    <location>
        <begin position="79"/>
        <end position="101"/>
    </location>
</feature>
<dbReference type="InterPro" id="IPR018383">
    <property type="entry name" value="UPF0324_pro"/>
</dbReference>
<feature type="transmembrane region" description="Helical" evidence="7">
    <location>
        <begin position="173"/>
        <end position="194"/>
    </location>
</feature>
<dbReference type="Pfam" id="PF03601">
    <property type="entry name" value="Cons_hypoth698"/>
    <property type="match status" value="1"/>
</dbReference>
<comment type="similarity">
    <text evidence="2">Belongs to the UPF0324 family.</text>
</comment>
<organism evidence="8 9">
    <name type="scientific">Macrococcus brunensis</name>
    <dbReference type="NCBI Taxonomy" id="198483"/>
    <lineage>
        <taxon>Bacteria</taxon>
        <taxon>Bacillati</taxon>
        <taxon>Bacillota</taxon>
        <taxon>Bacilli</taxon>
        <taxon>Bacillales</taxon>
        <taxon>Staphylococcaceae</taxon>
        <taxon>Macrococcus</taxon>
    </lineage>
</organism>
<dbReference type="EMBL" id="SCWA01000008">
    <property type="protein sequence ID" value="TDL97995.1"/>
    <property type="molecule type" value="Genomic_DNA"/>
</dbReference>
<evidence type="ECO:0000256" key="4">
    <source>
        <dbReference type="ARBA" id="ARBA00022692"/>
    </source>
</evidence>
<dbReference type="PANTHER" id="PTHR30106">
    <property type="entry name" value="INNER MEMBRANE PROTEIN YEIH-RELATED"/>
    <property type="match status" value="1"/>
</dbReference>
<feature type="transmembrane region" description="Helical" evidence="7">
    <location>
        <begin position="292"/>
        <end position="311"/>
    </location>
</feature>
<evidence type="ECO:0000313" key="9">
    <source>
        <dbReference type="Proteomes" id="UP000295310"/>
    </source>
</evidence>
<feature type="transmembrane region" description="Helical" evidence="7">
    <location>
        <begin position="113"/>
        <end position="134"/>
    </location>
</feature>
<keyword evidence="3" id="KW-1003">Cell membrane</keyword>